<accession>A0ABU3SB10</accession>
<name>A0ABU3SB10_9HYPH</name>
<keyword evidence="3 5" id="KW-0456">Lyase</keyword>
<dbReference type="CDD" id="cd01562">
    <property type="entry name" value="Thr-dehyd"/>
    <property type="match status" value="1"/>
</dbReference>
<keyword evidence="6" id="KW-1185">Reference proteome</keyword>
<dbReference type="NCBIfam" id="TIGR02991">
    <property type="entry name" value="ectoine_eutB"/>
    <property type="match status" value="1"/>
</dbReference>
<protein>
    <submittedName>
        <fullName evidence="5">Hydroxyectoine utilization dehydratase EutB</fullName>
        <ecNumber evidence="5">4.3.1.19</ecNumber>
    </submittedName>
</protein>
<reference evidence="5 6" key="1">
    <citation type="submission" date="2023-09" db="EMBL/GenBank/DDBJ databases">
        <title>Whole genome shotgun sequencing (WGS) of Bosea sp. ZW T0_25, isolated from stored onions (Allium cepa).</title>
        <authorList>
            <person name="Stoll D.A."/>
            <person name="Huch M."/>
        </authorList>
    </citation>
    <scope>NUCLEOTIDE SEQUENCE [LARGE SCALE GENOMIC DNA]</scope>
    <source>
        <strain evidence="5 6">ZW T0_25</strain>
    </source>
</reference>
<dbReference type="PANTHER" id="PTHR48078">
    <property type="entry name" value="THREONINE DEHYDRATASE, MITOCHONDRIAL-RELATED"/>
    <property type="match status" value="1"/>
</dbReference>
<evidence type="ECO:0000259" key="4">
    <source>
        <dbReference type="Pfam" id="PF00291"/>
    </source>
</evidence>
<comment type="caution">
    <text evidence="5">The sequence shown here is derived from an EMBL/GenBank/DDBJ whole genome shotgun (WGS) entry which is preliminary data.</text>
</comment>
<evidence type="ECO:0000256" key="2">
    <source>
        <dbReference type="ARBA" id="ARBA00022898"/>
    </source>
</evidence>
<dbReference type="EC" id="4.3.1.19" evidence="5"/>
<dbReference type="InterPro" id="IPR001926">
    <property type="entry name" value="TrpB-like_PALP"/>
</dbReference>
<dbReference type="NCBIfam" id="NF005680">
    <property type="entry name" value="PRK07476.1"/>
    <property type="match status" value="1"/>
</dbReference>
<feature type="domain" description="Tryptophan synthase beta chain-like PALP" evidence="4">
    <location>
        <begin position="36"/>
        <end position="323"/>
    </location>
</feature>
<dbReference type="SUPFAM" id="SSF53686">
    <property type="entry name" value="Tryptophan synthase beta subunit-like PLP-dependent enzymes"/>
    <property type="match status" value="1"/>
</dbReference>
<proteinExistence type="predicted"/>
<evidence type="ECO:0000313" key="5">
    <source>
        <dbReference type="EMBL" id="MDU0341979.1"/>
    </source>
</evidence>
<evidence type="ECO:0000256" key="3">
    <source>
        <dbReference type="ARBA" id="ARBA00023239"/>
    </source>
</evidence>
<dbReference type="Pfam" id="PF00291">
    <property type="entry name" value="PALP"/>
    <property type="match status" value="1"/>
</dbReference>
<dbReference type="InterPro" id="IPR036052">
    <property type="entry name" value="TrpB-like_PALP_sf"/>
</dbReference>
<dbReference type="Gene3D" id="3.40.50.1100">
    <property type="match status" value="2"/>
</dbReference>
<evidence type="ECO:0000313" key="6">
    <source>
        <dbReference type="Proteomes" id="UP001254257"/>
    </source>
</evidence>
<dbReference type="GO" id="GO:0004794">
    <property type="term" value="F:threonine deaminase activity"/>
    <property type="evidence" value="ECO:0007669"/>
    <property type="project" value="UniProtKB-EC"/>
</dbReference>
<evidence type="ECO:0000256" key="1">
    <source>
        <dbReference type="ARBA" id="ARBA00001933"/>
    </source>
</evidence>
<dbReference type="Proteomes" id="UP001254257">
    <property type="component" value="Unassembled WGS sequence"/>
</dbReference>
<sequence>MTKPRLFTAEAESATAQSAVVALSGIEAAAARIAGRIEHTPLVASPSLSRLCGQPVHLKLETRQPIGAFKLRGAMNAVLGLTDDQRRRGLVTASTGNHGRAVAYTARELGLAATICMSARVPANKVEAIRALGAEVRIVGRSQDDAQVEVERLVAEQGLTPIPPFDDPEIVAGQGTIGLELVADLPELACVLIPLSGGGLAAGIAVAVEALRPSTRIIGVSMERGAAMEAAIAAGRPIDVVEEETLADSLGGGIGLANRVTFALCRDLIDEIVLLSEAEIAAGIRHAALVENEIVEGAGAVGIAALLAGKVEPQGPTALIISGRNIDDAAHRRIVSGASA</sequence>
<gene>
    <name evidence="5" type="primary">eutB</name>
    <name evidence="5" type="ORF">RKE40_18945</name>
</gene>
<keyword evidence="2" id="KW-0663">Pyridoxal phosphate</keyword>
<dbReference type="EMBL" id="JAWDID010000031">
    <property type="protein sequence ID" value="MDU0341979.1"/>
    <property type="molecule type" value="Genomic_DNA"/>
</dbReference>
<dbReference type="PANTHER" id="PTHR48078:SF6">
    <property type="entry name" value="L-THREONINE DEHYDRATASE CATABOLIC TDCB"/>
    <property type="match status" value="1"/>
</dbReference>
<comment type="cofactor">
    <cofactor evidence="1">
        <name>pyridoxal 5'-phosphate</name>
        <dbReference type="ChEBI" id="CHEBI:597326"/>
    </cofactor>
</comment>
<dbReference type="RefSeq" id="WP_316019776.1">
    <property type="nucleotide sequence ID" value="NZ_JAWDID010000031.1"/>
</dbReference>
<dbReference type="InterPro" id="IPR050147">
    <property type="entry name" value="Ser/Thr_Dehydratase"/>
</dbReference>
<organism evidence="5 6">
    <name type="scientific">Bosea rubneri</name>
    <dbReference type="NCBI Taxonomy" id="3075434"/>
    <lineage>
        <taxon>Bacteria</taxon>
        <taxon>Pseudomonadati</taxon>
        <taxon>Pseudomonadota</taxon>
        <taxon>Alphaproteobacteria</taxon>
        <taxon>Hyphomicrobiales</taxon>
        <taxon>Boseaceae</taxon>
        <taxon>Bosea</taxon>
    </lineage>
</organism>
<dbReference type="InterPro" id="IPR014333">
    <property type="entry name" value="Ectoine_EutB"/>
</dbReference>